<feature type="repeat" description="TPR" evidence="1">
    <location>
        <begin position="168"/>
        <end position="201"/>
    </location>
</feature>
<dbReference type="InterPro" id="IPR019734">
    <property type="entry name" value="TPR_rpt"/>
</dbReference>
<dbReference type="Proteomes" id="UP000031838">
    <property type="component" value="Chromosome 1"/>
</dbReference>
<dbReference type="SUPFAM" id="SSF53756">
    <property type="entry name" value="UDP-Glycosyltransferase/glycogen phosphorylase"/>
    <property type="match status" value="1"/>
</dbReference>
<name>A0A0B6S2Z1_BURPL</name>
<dbReference type="SUPFAM" id="SSF48452">
    <property type="entry name" value="TPR-like"/>
    <property type="match status" value="1"/>
</dbReference>
<feature type="repeat" description="TPR" evidence="1">
    <location>
        <begin position="202"/>
        <end position="235"/>
    </location>
</feature>
<dbReference type="Pfam" id="PF13432">
    <property type="entry name" value="TPR_16"/>
    <property type="match status" value="2"/>
</dbReference>
<reference evidence="2 3" key="2">
    <citation type="journal article" date="2016" name="Appl. Microbiol. Biotechnol.">
        <title>Mutations improving production and secretion of extracellular lipase by Burkholderia glumae PG1.</title>
        <authorList>
            <person name="Knapp A."/>
            <person name="Voget S."/>
            <person name="Gao R."/>
            <person name="Zaburannyi N."/>
            <person name="Krysciak D."/>
            <person name="Breuer M."/>
            <person name="Hauer B."/>
            <person name="Streit W.R."/>
            <person name="Muller R."/>
            <person name="Daniel R."/>
            <person name="Jaeger K.E."/>
        </authorList>
    </citation>
    <scope>NUCLEOTIDE SEQUENCE [LARGE SCALE GENOMIC DNA]</scope>
    <source>
        <strain evidence="2 3">PG1</strain>
    </source>
</reference>
<dbReference type="InterPro" id="IPR052943">
    <property type="entry name" value="TMTC_O-mannosyl-trnsfr"/>
</dbReference>
<protein>
    <submittedName>
        <fullName evidence="2">Tetratricopeptide TPR_2 repeat protein</fullName>
    </submittedName>
</protein>
<dbReference type="Gene3D" id="3.40.50.2000">
    <property type="entry name" value="Glycogen Phosphorylase B"/>
    <property type="match status" value="1"/>
</dbReference>
<dbReference type="PANTHER" id="PTHR44809:SF1">
    <property type="entry name" value="PROTEIN O-MANNOSYL-TRANSFERASE TMTC1"/>
    <property type="match status" value="1"/>
</dbReference>
<organism evidence="2 3">
    <name type="scientific">Burkholderia plantarii</name>
    <dbReference type="NCBI Taxonomy" id="41899"/>
    <lineage>
        <taxon>Bacteria</taxon>
        <taxon>Pseudomonadati</taxon>
        <taxon>Pseudomonadota</taxon>
        <taxon>Betaproteobacteria</taxon>
        <taxon>Burkholderiales</taxon>
        <taxon>Burkholderiaceae</taxon>
        <taxon>Burkholderia</taxon>
    </lineage>
</organism>
<keyword evidence="1" id="KW-0802">TPR repeat</keyword>
<dbReference type="PROSITE" id="PS50005">
    <property type="entry name" value="TPR"/>
    <property type="match status" value="2"/>
</dbReference>
<evidence type="ECO:0000313" key="2">
    <source>
        <dbReference type="EMBL" id="AJK47690.1"/>
    </source>
</evidence>
<evidence type="ECO:0000256" key="1">
    <source>
        <dbReference type="PROSITE-ProRule" id="PRU00339"/>
    </source>
</evidence>
<proteinExistence type="predicted"/>
<reference evidence="3" key="1">
    <citation type="submission" date="2011-03" db="EMBL/GenBank/DDBJ databases">
        <authorList>
            <person name="Voget S."/>
            <person name="Streit W.R."/>
            <person name="Jaeger K.E."/>
            <person name="Daniel R."/>
        </authorList>
    </citation>
    <scope>NUCLEOTIDE SEQUENCE [LARGE SCALE GENOMIC DNA]</scope>
    <source>
        <strain evidence="3">PG1</strain>
    </source>
</reference>
<dbReference type="SMART" id="SM00028">
    <property type="entry name" value="TPR"/>
    <property type="match status" value="4"/>
</dbReference>
<dbReference type="PANTHER" id="PTHR44809">
    <property type="match status" value="1"/>
</dbReference>
<dbReference type="AlphaFoldDB" id="A0A0B6S2Z1"/>
<dbReference type="EMBL" id="CP002580">
    <property type="protein sequence ID" value="AJK47690.1"/>
    <property type="molecule type" value="Genomic_DNA"/>
</dbReference>
<dbReference type="Gene3D" id="1.25.40.10">
    <property type="entry name" value="Tetratricopeptide repeat domain"/>
    <property type="match status" value="2"/>
</dbReference>
<sequence>MHGLAVRADHGPMTLMFTPPVDPHFPLYPPFLDFLREAAAAGAAGREQARATWLDAASRLHSLDYAALARLTASLIERQRHADAAELASCLWRIEPDVPALAFNCGYALQMSGRHAEAIAPYRRALALAPDWPSLRNNLAIAIRLSKGDPAEELALFEQAVEANPRDEQAWINLIVSYRARGDLARALDAAAQALALVPDNALARNNASCVYKEAQRWDEAEHCARRALELSPDDATFRFNLAIIQLVRGNFADGWLGHEARWQGSTELRALRPTLPAPRWHGEPLAGKTLLVWGEQGMGDLLQLCRTIPLLAGRVHREGGRLVWNAFAQMGALLSRSLGEHVDLYGDELDVERLPAADYHLPIGSVPWQLGLPDAAAGAAVPYLRADAAARDAWRARFAAEARPGERLRVGLAWSGSAGHQRNPFRRIGIERYAAAFAGIAGVSFHSLQPGGEAEVAAARALGLPIVDHSAEWRSFDDTAAYLGALDLVITVCTSIAHLSGALGLASWVLLDVNPHWVWQLERRDSPLYPAATLYRQPAFMEWQPVLDAVARDLRALAGTGGAW</sequence>
<keyword evidence="3" id="KW-1185">Reference proteome</keyword>
<gene>
    <name evidence="2" type="ORF">BGL_1c32150</name>
</gene>
<dbReference type="HOGENOM" id="CLU_010140_2_0_4"/>
<dbReference type="InterPro" id="IPR011990">
    <property type="entry name" value="TPR-like_helical_dom_sf"/>
</dbReference>
<dbReference type="KEGG" id="bgp:BGL_1c32150"/>
<evidence type="ECO:0000313" key="3">
    <source>
        <dbReference type="Proteomes" id="UP000031838"/>
    </source>
</evidence>
<accession>A0A0B6S2Z1</accession>